<proteinExistence type="predicted"/>
<keyword evidence="4" id="KW-1185">Reference proteome</keyword>
<dbReference type="SMART" id="SM00506">
    <property type="entry name" value="A1pp"/>
    <property type="match status" value="1"/>
</dbReference>
<comment type="caution">
    <text evidence="3">The sequence shown here is derived from an EMBL/GenBank/DDBJ whole genome shotgun (WGS) entry which is preliminary data.</text>
</comment>
<dbReference type="AlphaFoldDB" id="A0A2T0B929"/>
<evidence type="ECO:0000313" key="3">
    <source>
        <dbReference type="EMBL" id="PRR80365.1"/>
    </source>
</evidence>
<evidence type="ECO:0000313" key="4">
    <source>
        <dbReference type="Proteomes" id="UP000239471"/>
    </source>
</evidence>
<reference evidence="3 4" key="1">
    <citation type="submission" date="2018-03" db="EMBL/GenBank/DDBJ databases">
        <title>Genome sequence of Clostridium vincentii DSM 10228.</title>
        <authorList>
            <person name="Poehlein A."/>
            <person name="Daniel R."/>
        </authorList>
    </citation>
    <scope>NUCLEOTIDE SEQUENCE [LARGE SCALE GENOMIC DNA]</scope>
    <source>
        <strain evidence="3 4">DSM 10228</strain>
    </source>
</reference>
<dbReference type="PANTHER" id="PTHR11106">
    <property type="entry name" value="GANGLIOSIDE INDUCED DIFFERENTIATION ASSOCIATED PROTEIN 2-RELATED"/>
    <property type="match status" value="1"/>
</dbReference>
<feature type="domain" description="HTH cro/C1-type" evidence="1">
    <location>
        <begin position="252"/>
        <end position="294"/>
    </location>
</feature>
<dbReference type="InterPro" id="IPR002589">
    <property type="entry name" value="Macro_dom"/>
</dbReference>
<dbReference type="EMBL" id="PVXQ01000046">
    <property type="protein sequence ID" value="PRR80365.1"/>
    <property type="molecule type" value="Genomic_DNA"/>
</dbReference>
<keyword evidence="3" id="KW-0378">Hydrolase</keyword>
<protein>
    <submittedName>
        <fullName evidence="3">O-acetyl-ADP-ribose deacetylase</fullName>
        <ecNumber evidence="3">3.5.1.-</ecNumber>
    </submittedName>
</protein>
<sequence length="343" mass="38323">MPFQIVHNDITKMHTDAIVNAANSALQMGGGVCGTIFIAAGAEKLQSECKQKGKCPVGHAVITKGYALAAKYVIHAVGPVWNGGNKGEAKYLAAAYGRSLEIAKEHHLESISFPLISSGIYGYPKEEVLQIAIATISEFLLHNDMDVYLVVLDRKVVSLSEKLFSDISSYIDTYYEDTENSELYQNVRDVQSEFLQEYKEEELNKISMPTPINESATNISKRSLEEVLSHMDETFSEMLLRIIDEKGKGDVEVYKKANIDRKLFSKIRSNKDYNPKKTTILALAIALELSLDEIKDLLSKAGYSLSSSHKFDVIIQYFIEAENYDIFTINEALFCFEQSLLGA</sequence>
<dbReference type="Proteomes" id="UP000239471">
    <property type="component" value="Unassembled WGS sequence"/>
</dbReference>
<gene>
    <name evidence="3" type="primary">ymdB</name>
    <name evidence="3" type="ORF">CLVI_30520</name>
</gene>
<dbReference type="InterPro" id="IPR001387">
    <property type="entry name" value="Cro/C1-type_HTH"/>
</dbReference>
<name>A0A2T0B929_9CLOT</name>
<dbReference type="OrthoDB" id="6194521at2"/>
<evidence type="ECO:0000259" key="1">
    <source>
        <dbReference type="PROSITE" id="PS50943"/>
    </source>
</evidence>
<dbReference type="PANTHER" id="PTHR11106:SF27">
    <property type="entry name" value="MACRO DOMAIN-CONTAINING PROTEIN"/>
    <property type="match status" value="1"/>
</dbReference>
<dbReference type="GO" id="GO:0016787">
    <property type="term" value="F:hydrolase activity"/>
    <property type="evidence" value="ECO:0007669"/>
    <property type="project" value="UniProtKB-KW"/>
</dbReference>
<dbReference type="PROSITE" id="PS50943">
    <property type="entry name" value="HTH_CROC1"/>
    <property type="match status" value="1"/>
</dbReference>
<dbReference type="PROSITE" id="PS51154">
    <property type="entry name" value="MACRO"/>
    <property type="match status" value="1"/>
</dbReference>
<dbReference type="InterPro" id="IPR043472">
    <property type="entry name" value="Macro_dom-like"/>
</dbReference>
<dbReference type="RefSeq" id="WP_106060941.1">
    <property type="nucleotide sequence ID" value="NZ_PVXQ01000046.1"/>
</dbReference>
<evidence type="ECO:0000259" key="2">
    <source>
        <dbReference type="PROSITE" id="PS51154"/>
    </source>
</evidence>
<accession>A0A2T0B929</accession>
<dbReference type="Pfam" id="PF01661">
    <property type="entry name" value="Macro"/>
    <property type="match status" value="1"/>
</dbReference>
<feature type="domain" description="Macro" evidence="2">
    <location>
        <begin position="1"/>
        <end position="168"/>
    </location>
</feature>
<organism evidence="3 4">
    <name type="scientific">Clostridium vincentii</name>
    <dbReference type="NCBI Taxonomy" id="52704"/>
    <lineage>
        <taxon>Bacteria</taxon>
        <taxon>Bacillati</taxon>
        <taxon>Bacillota</taxon>
        <taxon>Clostridia</taxon>
        <taxon>Eubacteriales</taxon>
        <taxon>Clostridiaceae</taxon>
        <taxon>Clostridium</taxon>
    </lineage>
</organism>
<dbReference type="CDD" id="cd02908">
    <property type="entry name" value="Macro_OAADPr_deacetylase"/>
    <property type="match status" value="1"/>
</dbReference>
<dbReference type="EC" id="3.5.1.-" evidence="3"/>
<dbReference type="SUPFAM" id="SSF52949">
    <property type="entry name" value="Macro domain-like"/>
    <property type="match status" value="1"/>
</dbReference>
<dbReference type="Gene3D" id="3.40.220.10">
    <property type="entry name" value="Leucine Aminopeptidase, subunit E, domain 1"/>
    <property type="match status" value="1"/>
</dbReference>